<sequence length="29" mass="3279">MSAGLGCRVQKSLFKRGINPQSVRNNNRF</sequence>
<proteinExistence type="predicted"/>
<accession>A0A8S5PEC7</accession>
<evidence type="ECO:0000313" key="1">
    <source>
        <dbReference type="EMBL" id="DAE04729.1"/>
    </source>
</evidence>
<name>A0A8S5PEC7_9CAUD</name>
<dbReference type="EMBL" id="BK015393">
    <property type="protein sequence ID" value="DAE04729.1"/>
    <property type="molecule type" value="Genomic_DNA"/>
</dbReference>
<organism evidence="1">
    <name type="scientific">Siphoviridae sp. ctFSL3</name>
    <dbReference type="NCBI Taxonomy" id="2825404"/>
    <lineage>
        <taxon>Viruses</taxon>
        <taxon>Duplodnaviria</taxon>
        <taxon>Heunggongvirae</taxon>
        <taxon>Uroviricota</taxon>
        <taxon>Caudoviricetes</taxon>
    </lineage>
</organism>
<reference evidence="1" key="1">
    <citation type="journal article" date="2021" name="Proc. Natl. Acad. Sci. U.S.A.">
        <title>A Catalog of Tens of Thousands of Viruses from Human Metagenomes Reveals Hidden Associations with Chronic Diseases.</title>
        <authorList>
            <person name="Tisza M.J."/>
            <person name="Buck C.B."/>
        </authorList>
    </citation>
    <scope>NUCLEOTIDE SEQUENCE</scope>
    <source>
        <strain evidence="1">CtFSL3</strain>
    </source>
</reference>
<protein>
    <submittedName>
        <fullName evidence="1">Uncharacterized protein</fullName>
    </submittedName>
</protein>